<sequence>INSWGENDLCPSSVVLPVIWVAGFSFQIVRGESDLHESS</sequence>
<organism evidence="1">
    <name type="scientific">marine sediment metagenome</name>
    <dbReference type="NCBI Taxonomy" id="412755"/>
    <lineage>
        <taxon>unclassified sequences</taxon>
        <taxon>metagenomes</taxon>
        <taxon>ecological metagenomes</taxon>
    </lineage>
</organism>
<comment type="caution">
    <text evidence="1">The sequence shown here is derived from an EMBL/GenBank/DDBJ whole genome shotgun (WGS) entry which is preliminary data.</text>
</comment>
<reference evidence="1" key="1">
    <citation type="journal article" date="2015" name="Nature">
        <title>Complex archaea that bridge the gap between prokaryotes and eukaryotes.</title>
        <authorList>
            <person name="Spang A."/>
            <person name="Saw J.H."/>
            <person name="Jorgensen S.L."/>
            <person name="Zaremba-Niedzwiedzka K."/>
            <person name="Martijn J."/>
            <person name="Lind A.E."/>
            <person name="van Eijk R."/>
            <person name="Schleper C."/>
            <person name="Guy L."/>
            <person name="Ettema T.J."/>
        </authorList>
    </citation>
    <scope>NUCLEOTIDE SEQUENCE</scope>
</reference>
<feature type="non-terminal residue" evidence="1">
    <location>
        <position position="1"/>
    </location>
</feature>
<accession>A0A0F9B2T1</accession>
<protein>
    <submittedName>
        <fullName evidence="1">Uncharacterized protein</fullName>
    </submittedName>
</protein>
<proteinExistence type="predicted"/>
<dbReference type="EMBL" id="LAZR01051550">
    <property type="protein sequence ID" value="KKK84914.1"/>
    <property type="molecule type" value="Genomic_DNA"/>
</dbReference>
<evidence type="ECO:0000313" key="1">
    <source>
        <dbReference type="EMBL" id="KKK84914.1"/>
    </source>
</evidence>
<name>A0A0F9B2T1_9ZZZZ</name>
<gene>
    <name evidence="1" type="ORF">LCGC14_2778580</name>
</gene>
<dbReference type="AlphaFoldDB" id="A0A0F9B2T1"/>